<keyword evidence="4" id="KW-0479">Metal-binding</keyword>
<dbReference type="Proteomes" id="UP000316079">
    <property type="component" value="Unassembled WGS sequence"/>
</dbReference>
<comment type="caution">
    <text evidence="18">The sequence shown here is derived from an EMBL/GenBank/DDBJ whole genome shotgun (WGS) entry which is preliminary data.</text>
</comment>
<dbReference type="EMBL" id="SRMA01025430">
    <property type="protein sequence ID" value="TRY94677.1"/>
    <property type="molecule type" value="Genomic_DNA"/>
</dbReference>
<dbReference type="GO" id="GO:0046872">
    <property type="term" value="F:metal ion binding"/>
    <property type="evidence" value="ECO:0007669"/>
    <property type="project" value="UniProtKB-KW"/>
</dbReference>
<evidence type="ECO:0000256" key="11">
    <source>
        <dbReference type="ARBA" id="ARBA00023136"/>
    </source>
</evidence>
<dbReference type="InterPro" id="IPR000413">
    <property type="entry name" value="Integrin_alpha"/>
</dbReference>
<dbReference type="InterPro" id="IPR048285">
    <property type="entry name" value="Integrin_alpha_Ig-like_2"/>
</dbReference>
<dbReference type="InterPro" id="IPR036465">
    <property type="entry name" value="vWFA_dom_sf"/>
</dbReference>
<keyword evidence="3 16" id="KW-0812">Transmembrane</keyword>
<evidence type="ECO:0000256" key="1">
    <source>
        <dbReference type="ARBA" id="ARBA00004479"/>
    </source>
</evidence>
<feature type="transmembrane region" description="Helical" evidence="16">
    <location>
        <begin position="946"/>
        <end position="965"/>
    </location>
</feature>
<evidence type="ECO:0000256" key="2">
    <source>
        <dbReference type="ARBA" id="ARBA00008054"/>
    </source>
</evidence>
<dbReference type="Pfam" id="PF01839">
    <property type="entry name" value="FG-GAP"/>
    <property type="match status" value="2"/>
</dbReference>
<dbReference type="STRING" id="623744.A0A553QXJ4"/>
<dbReference type="GO" id="GO:0098609">
    <property type="term" value="P:cell-cell adhesion"/>
    <property type="evidence" value="ECO:0007669"/>
    <property type="project" value="TreeGrafter"/>
</dbReference>
<evidence type="ECO:0000256" key="16">
    <source>
        <dbReference type="RuleBase" id="RU003762"/>
    </source>
</evidence>
<name>A0A553QXJ4_9TELE</name>
<dbReference type="Pfam" id="PF20805">
    <property type="entry name" value="Integrin_A_Ig_2"/>
    <property type="match status" value="1"/>
</dbReference>
<protein>
    <recommendedName>
        <fullName evidence="17">VWFA domain-containing protein</fullName>
    </recommendedName>
</protein>
<evidence type="ECO:0000256" key="13">
    <source>
        <dbReference type="ARBA" id="ARBA00023170"/>
    </source>
</evidence>
<evidence type="ECO:0000256" key="15">
    <source>
        <dbReference type="PROSITE-ProRule" id="PRU00803"/>
    </source>
</evidence>
<dbReference type="Pfam" id="PF00092">
    <property type="entry name" value="VWA"/>
    <property type="match status" value="1"/>
</dbReference>
<dbReference type="GO" id="GO:0007229">
    <property type="term" value="P:integrin-mediated signaling pathway"/>
    <property type="evidence" value="ECO:0007669"/>
    <property type="project" value="UniProtKB-KW"/>
</dbReference>
<dbReference type="PANTHER" id="PTHR23220:SF79">
    <property type="entry name" value="INTEGRIN ALPHA-E"/>
    <property type="match status" value="1"/>
</dbReference>
<evidence type="ECO:0000256" key="6">
    <source>
        <dbReference type="ARBA" id="ARBA00022737"/>
    </source>
</evidence>
<dbReference type="InterPro" id="IPR013519">
    <property type="entry name" value="Int_alpha_beta-p"/>
</dbReference>
<accession>A0A553QXJ4</accession>
<dbReference type="GO" id="GO:0008305">
    <property type="term" value="C:integrin complex"/>
    <property type="evidence" value="ECO:0007669"/>
    <property type="project" value="InterPro"/>
</dbReference>
<dbReference type="SMART" id="SM00191">
    <property type="entry name" value="Int_alpha"/>
    <property type="match status" value="3"/>
</dbReference>
<dbReference type="InterPro" id="IPR013517">
    <property type="entry name" value="FG-GAP"/>
</dbReference>
<keyword evidence="10 16" id="KW-0401">Integrin</keyword>
<keyword evidence="14" id="KW-0325">Glycoprotein</keyword>
<feature type="repeat" description="FG-GAP" evidence="15">
    <location>
        <begin position="413"/>
        <end position="474"/>
    </location>
</feature>
<evidence type="ECO:0000256" key="9">
    <source>
        <dbReference type="ARBA" id="ARBA00022989"/>
    </source>
</evidence>
<dbReference type="PRINTS" id="PR01185">
    <property type="entry name" value="INTEGRINA"/>
</dbReference>
<dbReference type="PROSITE" id="PS51470">
    <property type="entry name" value="FG_GAP"/>
    <property type="match status" value="2"/>
</dbReference>
<evidence type="ECO:0000256" key="8">
    <source>
        <dbReference type="ARBA" id="ARBA00022889"/>
    </source>
</evidence>
<evidence type="ECO:0000256" key="7">
    <source>
        <dbReference type="ARBA" id="ARBA00022837"/>
    </source>
</evidence>
<dbReference type="PROSITE" id="PS50234">
    <property type="entry name" value="VWFA"/>
    <property type="match status" value="1"/>
</dbReference>
<keyword evidence="9 16" id="KW-1133">Transmembrane helix</keyword>
<dbReference type="Gene3D" id="1.20.5.930">
    <property type="entry name" value="Bicelle-embedded integrin alpha(iib) transmembrane segment"/>
    <property type="match status" value="1"/>
</dbReference>
<keyword evidence="11 16" id="KW-0472">Membrane</keyword>
<dbReference type="AlphaFoldDB" id="A0A553QXJ4"/>
<evidence type="ECO:0000256" key="12">
    <source>
        <dbReference type="ARBA" id="ARBA00023157"/>
    </source>
</evidence>
<feature type="domain" description="VWFA" evidence="17">
    <location>
        <begin position="148"/>
        <end position="307"/>
    </location>
</feature>
<organism evidence="18 19">
    <name type="scientific">Danionella cerebrum</name>
    <dbReference type="NCBI Taxonomy" id="2873325"/>
    <lineage>
        <taxon>Eukaryota</taxon>
        <taxon>Metazoa</taxon>
        <taxon>Chordata</taxon>
        <taxon>Craniata</taxon>
        <taxon>Vertebrata</taxon>
        <taxon>Euteleostomi</taxon>
        <taxon>Actinopterygii</taxon>
        <taxon>Neopterygii</taxon>
        <taxon>Teleostei</taxon>
        <taxon>Ostariophysi</taxon>
        <taxon>Cypriniformes</taxon>
        <taxon>Danionidae</taxon>
        <taxon>Danioninae</taxon>
        <taxon>Danionella</taxon>
    </lineage>
</organism>
<dbReference type="InterPro" id="IPR002035">
    <property type="entry name" value="VWF_A"/>
</dbReference>
<comment type="subcellular location">
    <subcellularLocation>
        <location evidence="1 16">Membrane</location>
        <topology evidence="1 16">Single-pass type I membrane protein</topology>
    </subcellularLocation>
</comment>
<dbReference type="Gene3D" id="3.40.50.410">
    <property type="entry name" value="von Willebrand factor, type A domain"/>
    <property type="match status" value="1"/>
</dbReference>
<evidence type="ECO:0000256" key="3">
    <source>
        <dbReference type="ARBA" id="ARBA00022692"/>
    </source>
</evidence>
<feature type="repeat" description="FG-GAP" evidence="15">
    <location>
        <begin position="477"/>
        <end position="534"/>
    </location>
</feature>
<feature type="signal peptide" evidence="16">
    <location>
        <begin position="1"/>
        <end position="16"/>
    </location>
</feature>
<dbReference type="OrthoDB" id="5317514at2759"/>
<dbReference type="Gene3D" id="2.130.10.130">
    <property type="entry name" value="Integrin alpha, N-terminal"/>
    <property type="match status" value="1"/>
</dbReference>
<dbReference type="SUPFAM" id="SSF69179">
    <property type="entry name" value="Integrin domains"/>
    <property type="match status" value="1"/>
</dbReference>
<dbReference type="PANTHER" id="PTHR23220">
    <property type="entry name" value="INTEGRIN ALPHA"/>
    <property type="match status" value="1"/>
</dbReference>
<keyword evidence="13 16" id="KW-0675">Receptor</keyword>
<dbReference type="InterPro" id="IPR032695">
    <property type="entry name" value="Integrin_dom_sf"/>
</dbReference>
<evidence type="ECO:0000313" key="18">
    <source>
        <dbReference type="EMBL" id="TRY94677.1"/>
    </source>
</evidence>
<evidence type="ECO:0000259" key="17">
    <source>
        <dbReference type="PROSITE" id="PS50234"/>
    </source>
</evidence>
<keyword evidence="7" id="KW-0106">Calcium</keyword>
<dbReference type="GO" id="GO:0007160">
    <property type="term" value="P:cell-matrix adhesion"/>
    <property type="evidence" value="ECO:0007669"/>
    <property type="project" value="TreeGrafter"/>
</dbReference>
<dbReference type="GO" id="GO:0009897">
    <property type="term" value="C:external side of plasma membrane"/>
    <property type="evidence" value="ECO:0007669"/>
    <property type="project" value="TreeGrafter"/>
</dbReference>
<keyword evidence="19" id="KW-1185">Reference proteome</keyword>
<evidence type="ECO:0000256" key="10">
    <source>
        <dbReference type="ARBA" id="ARBA00023037"/>
    </source>
</evidence>
<feature type="chain" id="PRO_5022250469" description="VWFA domain-containing protein" evidence="16">
    <location>
        <begin position="17"/>
        <end position="983"/>
    </location>
</feature>
<dbReference type="PRINTS" id="PR00453">
    <property type="entry name" value="VWFADOMAIN"/>
</dbReference>
<keyword evidence="6" id="KW-0677">Repeat</keyword>
<keyword evidence="8 16" id="KW-0130">Cell adhesion</keyword>
<dbReference type="Gene3D" id="2.60.40.1510">
    <property type="entry name" value="ntegrin, alpha v. Chain A, domain 3"/>
    <property type="match status" value="1"/>
</dbReference>
<evidence type="ECO:0000313" key="19">
    <source>
        <dbReference type="Proteomes" id="UP000316079"/>
    </source>
</evidence>
<sequence>MLRGLQLIVAICSASGFNIQVPPVKSFQKEDPLFGQTVIQSKHGVFVPSAVNGKLFECTLEKECVEINLHDEIPNGMRPVASVASLISEEHLLVMKTKLKTSEYFNGNCSLLSPAGKVRLAPDELVTSRDNNPSTHKAQRFDQDAGIEIAFVLDGSGSITREDFQKAKEFIYNCDFAIVQYGYEIRTELSLQENKEPDRSLKKVTEIKQVNNVTKTASAINHVLTEIFIPEKGSKKNSEKIIIVMSDGEILGDTMNLRDVLNKPEMKGITRYAIGEKAIAEMKQIADPDKFYTVSNYAALQDILSRLAADIIGPEGTDQGLQLQLAEAGFSTHLLQKDKMVESLFGAVGAYNWNGGVIVKSGNHAKFLNDSNNGPKFAYLGYSVTSAQLPSKTLYISGAPRYNLTGGVFVFDDSDKYVLLGDQVGSYFGSVLCTLDINNDGKTDYLFVGAPHFHHKGEEGKVTIYHLNEERFKDVFMELQGDSRQTFARFGAAIASIGNIDGDQFNDIAIGAPLEADSSGSVYIYRGVSEGFQLSQKISPSDFKISPGWFGQSVSAVSSSPSGHLCLAVGSKQSVMLFETIPVMIITPSINTDLNTIPLVHQSTTLSKEIKIKFSVCFNVKKGDLKAEETQPIEYEIDLDSGANKKRLSGCFDCFLPLEIKLNFSLGFNPHGAPLRILDPFKTTEIVKKIYFEKDCKSDVCNPNITLSDSEMSGTMIKVGETQSLNINFKFRNTGDSSFMTTLTLTYPSILSQQIIKGATCPLKTDNQIQCSLQPPVFKSGEQMNLLISWQPNDVKSDIKTFEIIANLTSWNNGTQILDTKAYPFSVMYFLPIQLHGTASPNRLRIEEGQSGNTRQIHFEFQECVYPENFKVENSYSIKCIMKELQKITIDADVLIHDVQGKSDKITVTGQYSFDETVYAAKDTLRNFAMEVEITKLQVVMSTGQIIGGSIGGFLLLFIFIIILIKCGFFRRRHKVDQAQNLD</sequence>
<dbReference type="GO" id="GO:0033627">
    <property type="term" value="P:cell adhesion mediated by integrin"/>
    <property type="evidence" value="ECO:0007669"/>
    <property type="project" value="TreeGrafter"/>
</dbReference>
<dbReference type="SMART" id="SM00327">
    <property type="entry name" value="VWA"/>
    <property type="match status" value="1"/>
</dbReference>
<comment type="similarity">
    <text evidence="2 16">Belongs to the integrin alpha chain family.</text>
</comment>
<dbReference type="GO" id="GO:0005178">
    <property type="term" value="F:integrin binding"/>
    <property type="evidence" value="ECO:0007669"/>
    <property type="project" value="TreeGrafter"/>
</dbReference>
<proteinExistence type="inferred from homology"/>
<dbReference type="SUPFAM" id="SSF53300">
    <property type="entry name" value="vWA-like"/>
    <property type="match status" value="1"/>
</dbReference>
<evidence type="ECO:0000256" key="5">
    <source>
        <dbReference type="ARBA" id="ARBA00022729"/>
    </source>
</evidence>
<dbReference type="SUPFAM" id="SSF69318">
    <property type="entry name" value="Integrin alpha N-terminal domain"/>
    <property type="match status" value="1"/>
</dbReference>
<dbReference type="InterPro" id="IPR028994">
    <property type="entry name" value="Integrin_alpha_N"/>
</dbReference>
<keyword evidence="5 16" id="KW-0732">Signal</keyword>
<evidence type="ECO:0000256" key="4">
    <source>
        <dbReference type="ARBA" id="ARBA00022723"/>
    </source>
</evidence>
<keyword evidence="12" id="KW-1015">Disulfide bond</keyword>
<gene>
    <name evidence="18" type="ORF">DNTS_021581</name>
</gene>
<evidence type="ECO:0000256" key="14">
    <source>
        <dbReference type="ARBA" id="ARBA00023180"/>
    </source>
</evidence>
<reference evidence="18 19" key="1">
    <citation type="journal article" date="2019" name="Sci. Data">
        <title>Hybrid genome assembly and annotation of Danionella translucida.</title>
        <authorList>
            <person name="Kadobianskyi M."/>
            <person name="Schulze L."/>
            <person name="Schuelke M."/>
            <person name="Judkewitz B."/>
        </authorList>
    </citation>
    <scope>NUCLEOTIDE SEQUENCE [LARGE SCALE GENOMIC DNA]</scope>
    <source>
        <strain evidence="18 19">Bolton</strain>
    </source>
</reference>